<dbReference type="EMBL" id="OBDY01000002">
    <property type="protein sequence ID" value="SNY25443.1"/>
    <property type="molecule type" value="Genomic_DNA"/>
</dbReference>
<evidence type="ECO:0000313" key="2">
    <source>
        <dbReference type="Proteomes" id="UP000219612"/>
    </source>
</evidence>
<sequence length="49" mass="4672">MGTVFACVAAMGAISAAIGTVYSIGWLILAGGIAFIAGALGTPSGASRQ</sequence>
<evidence type="ECO:0000313" key="1">
    <source>
        <dbReference type="EMBL" id="SNY25443.1"/>
    </source>
</evidence>
<accession>A0A285GQ69</accession>
<name>A0A285GQ69_9ACTN</name>
<keyword evidence="2" id="KW-1185">Reference proteome</keyword>
<gene>
    <name evidence="1" type="ORF">SAMN05421748_102340</name>
</gene>
<organism evidence="1 2">
    <name type="scientific">Paractinoplanes atraurantiacus</name>
    <dbReference type="NCBI Taxonomy" id="1036182"/>
    <lineage>
        <taxon>Bacteria</taxon>
        <taxon>Bacillati</taxon>
        <taxon>Actinomycetota</taxon>
        <taxon>Actinomycetes</taxon>
        <taxon>Micromonosporales</taxon>
        <taxon>Micromonosporaceae</taxon>
        <taxon>Paractinoplanes</taxon>
    </lineage>
</organism>
<reference evidence="1 2" key="1">
    <citation type="submission" date="2017-09" db="EMBL/GenBank/DDBJ databases">
        <authorList>
            <person name="Ehlers B."/>
            <person name="Leendertz F.H."/>
        </authorList>
    </citation>
    <scope>NUCLEOTIDE SEQUENCE [LARGE SCALE GENOMIC DNA]</scope>
    <source>
        <strain evidence="1 2">CGMCC 4.6857</strain>
    </source>
</reference>
<dbReference type="AlphaFoldDB" id="A0A285GQ69"/>
<proteinExistence type="predicted"/>
<dbReference type="Proteomes" id="UP000219612">
    <property type="component" value="Unassembled WGS sequence"/>
</dbReference>
<protein>
    <submittedName>
        <fullName evidence="1">Uncharacterized protein</fullName>
    </submittedName>
</protein>